<dbReference type="Gene3D" id="3.40.190.10">
    <property type="entry name" value="Periplasmic binding protein-like II"/>
    <property type="match status" value="2"/>
</dbReference>
<evidence type="ECO:0000313" key="10">
    <source>
        <dbReference type="EMBL" id="SED82402.1"/>
    </source>
</evidence>
<comment type="miscellaneous">
    <text evidence="7">The porphobilinogen subunits are added to the dipyrromethane group.</text>
</comment>
<proteinExistence type="inferred from homology"/>
<feature type="domain" description="Porphobilinogen deaminase N-terminal" evidence="8">
    <location>
        <begin position="8"/>
        <end position="226"/>
    </location>
</feature>
<comment type="subunit">
    <text evidence="3 7">Monomer.</text>
</comment>
<feature type="domain" description="Porphobilinogen deaminase C-terminal" evidence="9">
    <location>
        <begin position="244"/>
        <end position="316"/>
    </location>
</feature>
<organism evidence="10 11">
    <name type="scientific">Arthrobacter alpinus</name>
    <dbReference type="NCBI Taxonomy" id="656366"/>
    <lineage>
        <taxon>Bacteria</taxon>
        <taxon>Bacillati</taxon>
        <taxon>Actinomycetota</taxon>
        <taxon>Actinomycetes</taxon>
        <taxon>Micrococcales</taxon>
        <taxon>Micrococcaceae</taxon>
        <taxon>Arthrobacter</taxon>
    </lineage>
</organism>
<dbReference type="Proteomes" id="UP000182725">
    <property type="component" value="Unassembled WGS sequence"/>
</dbReference>
<comment type="catalytic activity">
    <reaction evidence="6 7">
        <text>4 porphobilinogen + H2O = hydroxymethylbilane + 4 NH4(+)</text>
        <dbReference type="Rhea" id="RHEA:13185"/>
        <dbReference type="ChEBI" id="CHEBI:15377"/>
        <dbReference type="ChEBI" id="CHEBI:28938"/>
        <dbReference type="ChEBI" id="CHEBI:57845"/>
        <dbReference type="ChEBI" id="CHEBI:58126"/>
        <dbReference type="EC" id="2.5.1.61"/>
    </reaction>
</comment>
<evidence type="ECO:0000259" key="9">
    <source>
        <dbReference type="Pfam" id="PF03900"/>
    </source>
</evidence>
<dbReference type="FunFam" id="3.40.190.10:FF:000005">
    <property type="entry name" value="Porphobilinogen deaminase"/>
    <property type="match status" value="1"/>
</dbReference>
<keyword evidence="4 7" id="KW-0808">Transferase</keyword>
<dbReference type="InterPro" id="IPR022419">
    <property type="entry name" value="Porphobilin_deaminase_cofac_BS"/>
</dbReference>
<evidence type="ECO:0000256" key="2">
    <source>
        <dbReference type="ARBA" id="ARBA00005638"/>
    </source>
</evidence>
<dbReference type="PANTHER" id="PTHR11557:SF0">
    <property type="entry name" value="PORPHOBILINOGEN DEAMINASE"/>
    <property type="match status" value="1"/>
</dbReference>
<dbReference type="GO" id="GO:0004418">
    <property type="term" value="F:hydroxymethylbilane synthase activity"/>
    <property type="evidence" value="ECO:0007669"/>
    <property type="project" value="UniProtKB-UniRule"/>
</dbReference>
<accession>A0A1H5DU27</accession>
<evidence type="ECO:0000256" key="4">
    <source>
        <dbReference type="ARBA" id="ARBA00022679"/>
    </source>
</evidence>
<dbReference type="PROSITE" id="PS00533">
    <property type="entry name" value="PORPHOBILINOGEN_DEAM"/>
    <property type="match status" value="1"/>
</dbReference>
<dbReference type="PANTHER" id="PTHR11557">
    <property type="entry name" value="PORPHOBILINOGEN DEAMINASE"/>
    <property type="match status" value="1"/>
</dbReference>
<reference evidence="10 11" key="1">
    <citation type="submission" date="2016-10" db="EMBL/GenBank/DDBJ databases">
        <authorList>
            <person name="de Groot N.N."/>
        </authorList>
    </citation>
    <scope>NUCLEOTIDE SEQUENCE [LARGE SCALE GENOMIC DNA]</scope>
    <source>
        <strain evidence="10 11">DSM 22274</strain>
    </source>
</reference>
<evidence type="ECO:0000256" key="3">
    <source>
        <dbReference type="ARBA" id="ARBA00011245"/>
    </source>
</evidence>
<dbReference type="GO" id="GO:0006782">
    <property type="term" value="P:protoporphyrinogen IX biosynthetic process"/>
    <property type="evidence" value="ECO:0007669"/>
    <property type="project" value="UniProtKB-UniRule"/>
</dbReference>
<protein>
    <recommendedName>
        <fullName evidence="7">Porphobilinogen deaminase</fullName>
        <shortName evidence="7">PBG</shortName>
        <ecNumber evidence="7">2.5.1.61</ecNumber>
    </recommendedName>
    <alternativeName>
        <fullName evidence="7">Hydroxymethylbilane synthase</fullName>
        <shortName evidence="7">HMBS</shortName>
    </alternativeName>
    <alternativeName>
        <fullName evidence="7">Pre-uroporphyrinogen synthase</fullName>
    </alternativeName>
</protein>
<evidence type="ECO:0000256" key="7">
    <source>
        <dbReference type="HAMAP-Rule" id="MF_00260"/>
    </source>
</evidence>
<dbReference type="EC" id="2.5.1.61" evidence="7"/>
<evidence type="ECO:0000313" key="11">
    <source>
        <dbReference type="Proteomes" id="UP000182725"/>
    </source>
</evidence>
<comment type="cofactor">
    <cofactor evidence="7">
        <name>dipyrromethane</name>
        <dbReference type="ChEBI" id="CHEBI:60342"/>
    </cofactor>
    <text evidence="7">Binds 1 dipyrromethane group covalently.</text>
</comment>
<sequence length="331" mass="33470">MADTMASVKIGTRGSKLALSQTGQITDKLSAVGGFTAEIIPIKTDGDVLTGPLSQMGGTGVFAAELRAAVLDGRVDVAVHSLKDLPTAAVPGLALGAIPVRADARDALCARDGLKLTELPEGATVGTGSPRRAAQLLAARPDLTVIDIRGNVDTRLARVPGLPGNAAAEVVPGKVADLDAVVLAASGLGRIGRLDTVSEFLDSDVMLPAPGQGALALECRTADTDLTTVLGQSLSAIDDQDTRLAVTAERALLARLEAGCSAPVGALAHRKGSMLYLETVVCSLDGTRSMRLKKATDGLTSVGATLLGIELAEELLAGGAGDLADLAGSAK</sequence>
<comment type="function">
    <text evidence="1 7">Tetrapolymerization of the monopyrrole PBG into the hydroxymethylbilane pre-uroporphyrinogen in several discrete steps.</text>
</comment>
<dbReference type="AlphaFoldDB" id="A0A1H5DU27"/>
<dbReference type="Pfam" id="PF01379">
    <property type="entry name" value="Porphobil_deam"/>
    <property type="match status" value="1"/>
</dbReference>
<name>A0A1H5DU27_9MICC</name>
<keyword evidence="5 7" id="KW-0627">Porphyrin biosynthesis</keyword>
<gene>
    <name evidence="7" type="primary">hemC</name>
    <name evidence="10" type="ORF">SAMN04489740_0066</name>
</gene>
<dbReference type="InterPro" id="IPR000860">
    <property type="entry name" value="HemC"/>
</dbReference>
<dbReference type="GO" id="GO:0005737">
    <property type="term" value="C:cytoplasm"/>
    <property type="evidence" value="ECO:0007669"/>
    <property type="project" value="UniProtKB-UniRule"/>
</dbReference>
<evidence type="ECO:0000256" key="6">
    <source>
        <dbReference type="ARBA" id="ARBA00048169"/>
    </source>
</evidence>
<evidence type="ECO:0000256" key="5">
    <source>
        <dbReference type="ARBA" id="ARBA00023244"/>
    </source>
</evidence>
<feature type="modified residue" description="S-(dipyrrolylmethanemethyl)cysteine" evidence="7">
    <location>
        <position position="260"/>
    </location>
</feature>
<evidence type="ECO:0000259" key="8">
    <source>
        <dbReference type="Pfam" id="PF01379"/>
    </source>
</evidence>
<dbReference type="Pfam" id="PF03900">
    <property type="entry name" value="Porphobil_deamC"/>
    <property type="match status" value="1"/>
</dbReference>
<evidence type="ECO:0000256" key="1">
    <source>
        <dbReference type="ARBA" id="ARBA00002869"/>
    </source>
</evidence>
<dbReference type="InterPro" id="IPR022417">
    <property type="entry name" value="Porphobilin_deaminase_N"/>
</dbReference>
<dbReference type="EMBL" id="FNTV01000001">
    <property type="protein sequence ID" value="SED82402.1"/>
    <property type="molecule type" value="Genomic_DNA"/>
</dbReference>
<dbReference type="PIRSF" id="PIRSF001438">
    <property type="entry name" value="4pyrrol_synth_OHMeBilane_synth"/>
    <property type="match status" value="1"/>
</dbReference>
<dbReference type="PRINTS" id="PR00151">
    <property type="entry name" value="PORPHBDMNASE"/>
</dbReference>
<dbReference type="InterPro" id="IPR022418">
    <property type="entry name" value="Porphobilinogen_deaminase_C"/>
</dbReference>
<dbReference type="SUPFAM" id="SSF53850">
    <property type="entry name" value="Periplasmic binding protein-like II"/>
    <property type="match status" value="1"/>
</dbReference>
<comment type="similarity">
    <text evidence="2 7">Belongs to the HMBS family.</text>
</comment>
<dbReference type="HAMAP" id="MF_00260">
    <property type="entry name" value="Porphobil_deam"/>
    <property type="match status" value="1"/>
</dbReference>
<dbReference type="InterPro" id="IPR036803">
    <property type="entry name" value="Porphobilinogen_deaminase_C_sf"/>
</dbReference>
<dbReference type="NCBIfam" id="TIGR00212">
    <property type="entry name" value="hemC"/>
    <property type="match status" value="1"/>
</dbReference>
<dbReference type="Gene3D" id="3.30.160.40">
    <property type="entry name" value="Porphobilinogen deaminase, C-terminal domain"/>
    <property type="match status" value="1"/>
</dbReference>
<dbReference type="SUPFAM" id="SSF54782">
    <property type="entry name" value="Porphobilinogen deaminase (hydroxymethylbilane synthase), C-terminal domain"/>
    <property type="match status" value="1"/>
</dbReference>